<name>A0ABS6T536_9RHOB</name>
<evidence type="ECO:0000313" key="1">
    <source>
        <dbReference type="EMBL" id="MBV7380376.1"/>
    </source>
</evidence>
<reference evidence="1 2" key="1">
    <citation type="submission" date="2021-05" db="EMBL/GenBank/DDBJ databases">
        <title>Culturable bacteria isolated from Daya Bay.</title>
        <authorList>
            <person name="Zheng W."/>
            <person name="Yu S."/>
            <person name="Huang Y."/>
        </authorList>
    </citation>
    <scope>NUCLEOTIDE SEQUENCE [LARGE SCALE GENOMIC DNA]</scope>
    <source>
        <strain evidence="1 2">DP4N28-5</strain>
    </source>
</reference>
<dbReference type="InterPro" id="IPR021719">
    <property type="entry name" value="Prot_inh_I78"/>
</dbReference>
<proteinExistence type="predicted"/>
<evidence type="ECO:0008006" key="3">
    <source>
        <dbReference type="Google" id="ProtNLM"/>
    </source>
</evidence>
<evidence type="ECO:0000313" key="2">
    <source>
        <dbReference type="Proteomes" id="UP000756530"/>
    </source>
</evidence>
<comment type="caution">
    <text evidence="1">The sequence shown here is derived from an EMBL/GenBank/DDBJ whole genome shotgun (WGS) entry which is preliminary data.</text>
</comment>
<organism evidence="1 2">
    <name type="scientific">Maritimibacter dapengensis</name>
    <dbReference type="NCBI Taxonomy" id="2836868"/>
    <lineage>
        <taxon>Bacteria</taxon>
        <taxon>Pseudomonadati</taxon>
        <taxon>Pseudomonadota</taxon>
        <taxon>Alphaproteobacteria</taxon>
        <taxon>Rhodobacterales</taxon>
        <taxon>Roseobacteraceae</taxon>
        <taxon>Maritimibacter</taxon>
    </lineage>
</organism>
<dbReference type="EMBL" id="JAHUZE010000004">
    <property type="protein sequence ID" value="MBV7380376.1"/>
    <property type="molecule type" value="Genomic_DNA"/>
</dbReference>
<accession>A0ABS6T536</accession>
<dbReference type="Proteomes" id="UP000756530">
    <property type="component" value="Unassembled WGS sequence"/>
</dbReference>
<dbReference type="PROSITE" id="PS51257">
    <property type="entry name" value="PROKAR_LIPOPROTEIN"/>
    <property type="match status" value="1"/>
</dbReference>
<dbReference type="RefSeq" id="WP_218393586.1">
    <property type="nucleotide sequence ID" value="NZ_JAHUZE010000004.1"/>
</dbReference>
<gene>
    <name evidence="1" type="ORF">KJP28_15730</name>
</gene>
<dbReference type="PANTHER" id="PTHR39600">
    <property type="entry name" value="PEPTIDASE INHIBITOR I78 FAMILY PROTEIN"/>
    <property type="match status" value="1"/>
</dbReference>
<dbReference type="PANTHER" id="PTHR39600:SF1">
    <property type="entry name" value="PEPTIDASE INHIBITOR I78 FAMILY PROTEIN"/>
    <property type="match status" value="1"/>
</dbReference>
<keyword evidence="2" id="KW-1185">Reference proteome</keyword>
<protein>
    <recommendedName>
        <fullName evidence="3">Peptidase inhibitor I78 family protein</fullName>
    </recommendedName>
</protein>
<dbReference type="Pfam" id="PF11720">
    <property type="entry name" value="Inhibitor_I78"/>
    <property type="match status" value="1"/>
</dbReference>
<sequence length="89" mass="9961">MKRLSLTAFALLAACSSGPVVRHDPTGELGVCPAPAFQDFVGQKYAHTAFDWRMLRIIRPGDAVTKDYRPDRLNVDLDENEVITRIWCG</sequence>